<feature type="compositionally biased region" description="Basic residues" evidence="1">
    <location>
        <begin position="372"/>
        <end position="396"/>
    </location>
</feature>
<feature type="compositionally biased region" description="Polar residues" evidence="1">
    <location>
        <begin position="185"/>
        <end position="196"/>
    </location>
</feature>
<feature type="compositionally biased region" description="Polar residues" evidence="1">
    <location>
        <begin position="267"/>
        <end position="280"/>
    </location>
</feature>
<evidence type="ECO:0000313" key="2">
    <source>
        <dbReference type="EMBL" id="KAF9738311.1"/>
    </source>
</evidence>
<dbReference type="PANTHER" id="PTHR37014">
    <property type="entry name" value="EXPRESSION LETHALITY PROTEIN HEL10, PUTATIVE (AFU_ORTHOLOGUE AFUA_1G06580)-RELATED"/>
    <property type="match status" value="1"/>
</dbReference>
<feature type="compositionally biased region" description="Polar residues" evidence="1">
    <location>
        <begin position="337"/>
        <end position="346"/>
    </location>
</feature>
<name>A0A9P6KTU9_9PLEO</name>
<protein>
    <recommendedName>
        <fullName evidence="4">Glycine zipper 2TM domain-containing protein</fullName>
    </recommendedName>
</protein>
<feature type="region of interest" description="Disordered" evidence="1">
    <location>
        <begin position="453"/>
        <end position="533"/>
    </location>
</feature>
<sequence>MSVLAFKALDYGADKLPDRIFEAIPGGFFTPDHKRHPKSKTKRGKSEQRDDRGRRRSQRERTPPSEHSGSSSYIDSDYDRDQRRQGRRRRVKSLGRSHSRSLSRSLSRGRHPQQRSSGFDGESNERLQMDRERADRGPQFPPPPTSEYRQYNPQEHASPPPATGGQYDPYRRAHSARQDQGYPPQVNTTASRNRSATLPVGRPTPRPLQMLRSKLRSRSPSNMSAPLHPLSPFPTFPTMKSLRTGTPLGASFSPSYEPPLAALLSRPATNSPQPMSQTAARYTPGAGYAPSPMNVNSYIPPPPTTGYTPYNPADYAPSNAGHPAAGNTYPSPPPFYRQSSRSQPSLAQYPYPDNQVAAYDSPPDRHGSSSSSRRHRHKDDKRHRARSAGQHGRSRSRVTDKFRDRFESMDLHDKNLAASVGGALAGGLAGRAVGHGTLSTLIGAGIGAFGGRELEKRHDKKRAGGSTSRPREHRGRSRSRSRSRARGYSKSPSRDRRRDQRYSEDSYSDSDSDSRRAARRRRRRSRSRRDSEY</sequence>
<dbReference type="Proteomes" id="UP000756921">
    <property type="component" value="Unassembled WGS sequence"/>
</dbReference>
<proteinExistence type="predicted"/>
<dbReference type="PANTHER" id="PTHR37014:SF9">
    <property type="entry name" value="CONSERVED HISTIDINE-RICH PROTEIN (AFU_ORTHOLOGUE AFUA_1G11910)"/>
    <property type="match status" value="1"/>
</dbReference>
<feature type="compositionally biased region" description="Basic residues" evidence="1">
    <location>
        <begin position="471"/>
        <end position="487"/>
    </location>
</feature>
<organism evidence="2 3">
    <name type="scientific">Paraphaeosphaeria minitans</name>
    <dbReference type="NCBI Taxonomy" id="565426"/>
    <lineage>
        <taxon>Eukaryota</taxon>
        <taxon>Fungi</taxon>
        <taxon>Dikarya</taxon>
        <taxon>Ascomycota</taxon>
        <taxon>Pezizomycotina</taxon>
        <taxon>Dothideomycetes</taxon>
        <taxon>Pleosporomycetidae</taxon>
        <taxon>Pleosporales</taxon>
        <taxon>Massarineae</taxon>
        <taxon>Didymosphaeriaceae</taxon>
        <taxon>Paraphaeosphaeria</taxon>
    </lineage>
</organism>
<feature type="compositionally biased region" description="Basic and acidic residues" evidence="1">
    <location>
        <begin position="123"/>
        <end position="136"/>
    </location>
</feature>
<dbReference type="OrthoDB" id="3800349at2759"/>
<feature type="compositionally biased region" description="Basic and acidic residues" evidence="1">
    <location>
        <begin position="492"/>
        <end position="504"/>
    </location>
</feature>
<feature type="compositionally biased region" description="Basic residues" evidence="1">
    <location>
        <begin position="517"/>
        <end position="527"/>
    </location>
</feature>
<gene>
    <name evidence="2" type="ORF">PMIN01_03594</name>
</gene>
<dbReference type="AlphaFoldDB" id="A0A9P6KTU9"/>
<feature type="compositionally biased region" description="Basic residues" evidence="1">
    <location>
        <begin position="85"/>
        <end position="113"/>
    </location>
</feature>
<evidence type="ECO:0000313" key="3">
    <source>
        <dbReference type="Proteomes" id="UP000756921"/>
    </source>
</evidence>
<dbReference type="EMBL" id="WJXW01000003">
    <property type="protein sequence ID" value="KAF9738311.1"/>
    <property type="molecule type" value="Genomic_DNA"/>
</dbReference>
<feature type="region of interest" description="Disordered" evidence="1">
    <location>
        <begin position="265"/>
        <end position="401"/>
    </location>
</feature>
<comment type="caution">
    <text evidence="2">The sequence shown here is derived from an EMBL/GenBank/DDBJ whole genome shotgun (WGS) entry which is preliminary data.</text>
</comment>
<keyword evidence="3" id="KW-1185">Reference proteome</keyword>
<accession>A0A9P6KTU9</accession>
<reference evidence="2" key="1">
    <citation type="journal article" date="2020" name="Mol. Plant Microbe Interact.">
        <title>Genome Sequence of the Biocontrol Agent Coniothyrium minitans strain Conio (IMI 134523).</title>
        <authorList>
            <person name="Patel D."/>
            <person name="Shittu T.A."/>
            <person name="Baroncelli R."/>
            <person name="Muthumeenakshi S."/>
            <person name="Osborne T.H."/>
            <person name="Janganan T.K."/>
            <person name="Sreenivasaprasad S."/>
        </authorList>
    </citation>
    <scope>NUCLEOTIDE SEQUENCE</scope>
    <source>
        <strain evidence="2">Conio</strain>
    </source>
</reference>
<feature type="compositionally biased region" description="Basic and acidic residues" evidence="1">
    <location>
        <begin position="44"/>
        <end position="64"/>
    </location>
</feature>
<evidence type="ECO:0008006" key="4">
    <source>
        <dbReference type="Google" id="ProtNLM"/>
    </source>
</evidence>
<evidence type="ECO:0000256" key="1">
    <source>
        <dbReference type="SAM" id="MobiDB-lite"/>
    </source>
</evidence>
<feature type="compositionally biased region" description="Basic residues" evidence="1">
    <location>
        <begin position="33"/>
        <end position="43"/>
    </location>
</feature>
<feature type="region of interest" description="Disordered" evidence="1">
    <location>
        <begin position="24"/>
        <end position="253"/>
    </location>
</feature>